<dbReference type="Gene3D" id="3.30.40.10">
    <property type="entry name" value="Zinc/RING finger domain, C3HC4 (zinc finger)"/>
    <property type="match status" value="1"/>
</dbReference>
<protein>
    <submittedName>
        <fullName evidence="4">Zinc finger protein, putative</fullName>
    </submittedName>
</protein>
<name>A0A1A8YIK1_PLAOA</name>
<feature type="region of interest" description="Disordered" evidence="2">
    <location>
        <begin position="248"/>
        <end position="391"/>
    </location>
</feature>
<gene>
    <name evidence="4" type="ORF">POVWA1_006770</name>
</gene>
<feature type="compositionally biased region" description="Basic residues" evidence="2">
    <location>
        <begin position="463"/>
        <end position="475"/>
    </location>
</feature>
<sequence length="1254" mass="147942">MFHLIIYTEESVNSLEKCLTLFENIYNRDGVKVQKQRNSTFQDNTEMEDSYLFKEKIEEKKIKEKECAQLKYQLYLSKEKINYFTSTFVELYINHSENFDLYLIEENDCAIIQGENVDGGTKCSGKCNDKVNTMQERKVTEGGERRDRRERREKKIGKDEASVLNDGSPPVAINLPLHRSHMLFVLSLPSYFSIYDFFSLIYEYLDFIVRLKVFCIKSNFAFLRKRYRKRGSPSKRVRGEKVVGVEAKDRVEEGDEAKDRAEEGEEAKDRAEEADEAKDRAEEGEEAKDRAEEGEEAKDRAEEADEAKDRAEEGKEAKDRAEEGEEAKDRAEEADEAKDRAEEETNRRKKPSHESHNREYVILGKNKKEKKKKHFREHPDSIQHPQVQCTQEEANPFDNFEDNTDKTLHDICNPLVSAHHEEGKNKRRHSNHKKEKKKTSHRNGETDANRVNEGDYKEENKYSRKHYRKSARCKKGSPVNSITGKVITPVPISRSSNATWRKRFVKSPHEYTNAQSECIVSSCTSASSPYCSSSSLNTSSKGISKKRGMKEEQNKLVRRTSRSGERNEGDIHRAHHKRSPTKVYTDERLLFYQKMYGVLKKKLKKKKKIESYSVLIIFKTQTYADMFYKKYHCTNLDFFMREKRLGLDMEHSFYEHWYVYCVFVNLIYYIVDTNNGEEQMYPNAYTNHESVIEGLSSCTKKDSFLSNMDSDKKFHRSVCSCENTLIPMWETDGKDNQYGEEKEKNVVKKSNKMSKIYEEKLVKGWKEQISFLEKEKDENIIKEIDWMAKNYTITHFDINNYENFFKSIIIDCNMCISTCLLCLERLGSEMYFILTRNKKWNIIKKKNDNHYDYINLSCNVCTMIFFYDIVHKLVNDYFGTISGDIFTKDDELSVMLNRFFRVYSPLQREGNKCARDEVAHGEVIQKEGNVHQLRGKEEKSELEDIPNRTEETTMNNKIKRKKRLIERIIKIHEIIVFLKCKHCNNVDDIWLCLICSNIGCGRYQKSHAKTHSSKFNHNYCINLKTKKIWNYLQDTFVEGRIVEQVVESDEKISGSYPYRDDVRNYVNEVQFDLYEEEELFDNPPNFEYSGLYDYNSYIYDKVFDIFTNDVYINDNLKNELLYILYSQLSHESNIYNNTLIELQYKYLNKVDKKKKKSSKYIQEKINEIKNQNNKMEKYILHLDNLIKIKNCEKTQIQEKIKFFRDLNNNIILQKKNDKNKLATGEENNDSRKIKRLDETIKTLQGQIDTMLSDL</sequence>
<feature type="compositionally biased region" description="Low complexity" evidence="2">
    <location>
        <begin position="532"/>
        <end position="542"/>
    </location>
</feature>
<dbReference type="PANTHER" id="PTHR24007:SF7">
    <property type="entry name" value="BRCA1-ASSOCIATED PROTEIN"/>
    <property type="match status" value="1"/>
</dbReference>
<dbReference type="PANTHER" id="PTHR24007">
    <property type="entry name" value="BRCA1-ASSOCIATED PROTEIN"/>
    <property type="match status" value="1"/>
</dbReference>
<feature type="compositionally biased region" description="Basic and acidic residues" evidence="2">
    <location>
        <begin position="562"/>
        <end position="572"/>
    </location>
</feature>
<dbReference type="SUPFAM" id="SSF57850">
    <property type="entry name" value="RING/U-box"/>
    <property type="match status" value="1"/>
</dbReference>
<feature type="compositionally biased region" description="Basic and acidic residues" evidence="2">
    <location>
        <begin position="137"/>
        <end position="147"/>
    </location>
</feature>
<evidence type="ECO:0000259" key="3">
    <source>
        <dbReference type="PROSITE" id="PS50271"/>
    </source>
</evidence>
<dbReference type="SMART" id="SM00290">
    <property type="entry name" value="ZnF_UBP"/>
    <property type="match status" value="1"/>
</dbReference>
<feature type="compositionally biased region" description="Basic and acidic residues" evidence="2">
    <location>
        <begin position="442"/>
        <end position="462"/>
    </location>
</feature>
<dbReference type="Proteomes" id="UP000078555">
    <property type="component" value="Unassembled WGS sequence"/>
</dbReference>
<feature type="region of interest" description="Disordered" evidence="2">
    <location>
        <begin position="137"/>
        <end position="163"/>
    </location>
</feature>
<keyword evidence="5" id="KW-1185">Reference proteome</keyword>
<organism evidence="4 5">
    <name type="scientific">Plasmodium ovale wallikeri</name>
    <dbReference type="NCBI Taxonomy" id="864142"/>
    <lineage>
        <taxon>Eukaryota</taxon>
        <taxon>Sar</taxon>
        <taxon>Alveolata</taxon>
        <taxon>Apicomplexa</taxon>
        <taxon>Aconoidasida</taxon>
        <taxon>Haemosporida</taxon>
        <taxon>Plasmodiidae</taxon>
        <taxon>Plasmodium</taxon>
        <taxon>Plasmodium (Plasmodium)</taxon>
    </lineage>
</organism>
<proteinExistence type="predicted"/>
<dbReference type="PROSITE" id="PS50271">
    <property type="entry name" value="ZF_UBP"/>
    <property type="match status" value="1"/>
</dbReference>
<feature type="domain" description="UBP-type" evidence="3">
    <location>
        <begin position="960"/>
        <end position="1056"/>
    </location>
</feature>
<feature type="region of interest" description="Disordered" evidence="2">
    <location>
        <begin position="417"/>
        <end position="477"/>
    </location>
</feature>
<reference evidence="5" key="1">
    <citation type="submission" date="2016-05" db="EMBL/GenBank/DDBJ databases">
        <authorList>
            <person name="Naeem Raeece"/>
        </authorList>
    </citation>
    <scope>NUCLEOTIDE SEQUENCE [LARGE SCALE GENOMIC DNA]</scope>
</reference>
<feature type="compositionally biased region" description="Basic residues" evidence="2">
    <location>
        <begin position="425"/>
        <end position="441"/>
    </location>
</feature>
<dbReference type="GO" id="GO:0016567">
    <property type="term" value="P:protein ubiquitination"/>
    <property type="evidence" value="ECO:0007669"/>
    <property type="project" value="TreeGrafter"/>
</dbReference>
<feature type="compositionally biased region" description="Basic residues" evidence="2">
    <location>
        <begin position="365"/>
        <end position="376"/>
    </location>
</feature>
<evidence type="ECO:0000256" key="1">
    <source>
        <dbReference type="PROSITE-ProRule" id="PRU00502"/>
    </source>
</evidence>
<dbReference type="GO" id="GO:0007265">
    <property type="term" value="P:Ras protein signal transduction"/>
    <property type="evidence" value="ECO:0007669"/>
    <property type="project" value="TreeGrafter"/>
</dbReference>
<evidence type="ECO:0000313" key="5">
    <source>
        <dbReference type="Proteomes" id="UP000078555"/>
    </source>
</evidence>
<keyword evidence="1" id="KW-0862">Zinc</keyword>
<dbReference type="Pfam" id="PF02148">
    <property type="entry name" value="zf-UBP"/>
    <property type="match status" value="1"/>
</dbReference>
<feature type="compositionally biased region" description="Basic and acidic residues" evidence="2">
    <location>
        <begin position="248"/>
        <end position="359"/>
    </location>
</feature>
<dbReference type="GO" id="GO:0061630">
    <property type="term" value="F:ubiquitin protein ligase activity"/>
    <property type="evidence" value="ECO:0007669"/>
    <property type="project" value="TreeGrafter"/>
</dbReference>
<dbReference type="AlphaFoldDB" id="A0A1A8YIK1"/>
<dbReference type="GO" id="GO:0005737">
    <property type="term" value="C:cytoplasm"/>
    <property type="evidence" value="ECO:0007669"/>
    <property type="project" value="TreeGrafter"/>
</dbReference>
<dbReference type="EMBL" id="FLRD01000015">
    <property type="protein sequence ID" value="SBT31364.1"/>
    <property type="molecule type" value="Genomic_DNA"/>
</dbReference>
<dbReference type="InterPro" id="IPR001607">
    <property type="entry name" value="Znf_UBP"/>
</dbReference>
<keyword evidence="1" id="KW-0863">Zinc-finger</keyword>
<dbReference type="CDD" id="cd06503">
    <property type="entry name" value="ATP-synt_Fo_b"/>
    <property type="match status" value="1"/>
</dbReference>
<dbReference type="InterPro" id="IPR013083">
    <property type="entry name" value="Znf_RING/FYVE/PHD"/>
</dbReference>
<accession>A0A1A8YIK1</accession>
<dbReference type="GO" id="GO:0008270">
    <property type="term" value="F:zinc ion binding"/>
    <property type="evidence" value="ECO:0007669"/>
    <property type="project" value="UniProtKB-KW"/>
</dbReference>
<feature type="region of interest" description="Disordered" evidence="2">
    <location>
        <begin position="532"/>
        <end position="580"/>
    </location>
</feature>
<evidence type="ECO:0000256" key="2">
    <source>
        <dbReference type="SAM" id="MobiDB-lite"/>
    </source>
</evidence>
<keyword evidence="1" id="KW-0479">Metal-binding</keyword>
<evidence type="ECO:0000313" key="4">
    <source>
        <dbReference type="EMBL" id="SBT31364.1"/>
    </source>
</evidence>